<dbReference type="Proteomes" id="UP000509771">
    <property type="component" value="Chromosome"/>
</dbReference>
<name>A0A7D5R2K2_9ARCH</name>
<evidence type="ECO:0000313" key="1">
    <source>
        <dbReference type="EMBL" id="QLH03019.1"/>
    </source>
</evidence>
<reference evidence="1 2" key="1">
    <citation type="submission" date="2018-02" db="EMBL/GenBank/DDBJ databases">
        <title>Complete genome of Nitrosopumilus cobalaminigenes HCA1.</title>
        <authorList>
            <person name="Qin W."/>
            <person name="Zheng Y."/>
            <person name="Stahl D.A."/>
        </authorList>
    </citation>
    <scope>NUCLEOTIDE SEQUENCE [LARGE SCALE GENOMIC DNA]</scope>
    <source>
        <strain evidence="1 2">HCA1</strain>
    </source>
</reference>
<dbReference type="GeneID" id="56059452"/>
<dbReference type="KEGG" id="ncl:C5F47_05385"/>
<organism evidence="1 2">
    <name type="scientific">Nitrosopumilus cobalaminigenes</name>
    <dbReference type="NCBI Taxonomy" id="1470066"/>
    <lineage>
        <taxon>Archaea</taxon>
        <taxon>Nitrososphaerota</taxon>
        <taxon>Nitrososphaeria</taxon>
        <taxon>Nitrosopumilales</taxon>
        <taxon>Nitrosopumilaceae</taxon>
        <taxon>Nitrosopumilus</taxon>
    </lineage>
</organism>
<dbReference type="EMBL" id="CP026993">
    <property type="protein sequence ID" value="QLH03019.1"/>
    <property type="molecule type" value="Genomic_DNA"/>
</dbReference>
<sequence length="134" mass="15014">MSFNTDLLQKLMNFNEQNSPKFVLYVNDKTYPISSTSITNSPIPVNEPTTRGGVYFSDKFAYKMKCEVDDLSVVPLLTKKMLGPNTEFGELKITTEIEDDGKPLPIEIFTNLTNSVQTPTSIELSLIIVKLETS</sequence>
<keyword evidence="2" id="KW-1185">Reference proteome</keyword>
<proteinExistence type="predicted"/>
<evidence type="ECO:0000313" key="2">
    <source>
        <dbReference type="Proteomes" id="UP000509771"/>
    </source>
</evidence>
<gene>
    <name evidence="1" type="ORF">C5F47_05385</name>
</gene>
<accession>A0A7D5R2K2</accession>
<dbReference type="RefSeq" id="WP_179360119.1">
    <property type="nucleotide sequence ID" value="NZ_CP026993.1"/>
</dbReference>
<dbReference type="AlphaFoldDB" id="A0A7D5R2K2"/>
<dbReference type="OrthoDB" id="11792at2157"/>
<protein>
    <submittedName>
        <fullName evidence="1">Uncharacterized protein</fullName>
    </submittedName>
</protein>